<organism evidence="15 16">
    <name type="scientific">Halteria grandinella</name>
    <dbReference type="NCBI Taxonomy" id="5974"/>
    <lineage>
        <taxon>Eukaryota</taxon>
        <taxon>Sar</taxon>
        <taxon>Alveolata</taxon>
        <taxon>Ciliophora</taxon>
        <taxon>Intramacronucleata</taxon>
        <taxon>Spirotrichea</taxon>
        <taxon>Stichotrichia</taxon>
        <taxon>Sporadotrichida</taxon>
        <taxon>Halteriidae</taxon>
        <taxon>Halteria</taxon>
    </lineage>
</organism>
<evidence type="ECO:0000256" key="5">
    <source>
        <dbReference type="ARBA" id="ARBA00022679"/>
    </source>
</evidence>
<evidence type="ECO:0000256" key="2">
    <source>
        <dbReference type="ARBA" id="ARBA00012513"/>
    </source>
</evidence>
<dbReference type="Gene3D" id="1.10.510.10">
    <property type="entry name" value="Transferase(Phosphotransferase) domain 1"/>
    <property type="match status" value="1"/>
</dbReference>
<sequence>MKYEELVSETQQRTGSVTKKDFQMLSVIGKGSYGKVLLVKKKDNGKLFAIKILKKSELRKRNQVERTMTERRILGSVRHPFVVKMDYAFTSESKLFFVLEYCPGGELFYYLSQIGRFKEEAAKFYATNVLLALEHLHANNILYRDLKPENILIGTDGYAKLTDFGLSKENVLGNNEAKSLCGTAEYLSPEVLFCRQSQSSQSDDQSSIGYGKAADWWSFGALVYEMLCGVPPFYSKDRETLYRNIKFAQPKLDYPYLSESARDLLSKLLVKDPSQRLGCNSTLGGIQALKDHPWFDSINWGHIYHKMETPPYTPQLDNTTDTRHFPKEFTQMKMSPEGVSSLKDSLGNEGGWKGFSFQEDDVMIDSTTSGSGKGGRGMEDQYNFAFVTDEAF</sequence>
<dbReference type="Pfam" id="PF00069">
    <property type="entry name" value="Pkinase"/>
    <property type="match status" value="1"/>
</dbReference>
<keyword evidence="6 11" id="KW-0547">Nucleotide-binding</keyword>
<evidence type="ECO:0000259" key="14">
    <source>
        <dbReference type="PROSITE" id="PS51285"/>
    </source>
</evidence>
<dbReference type="CDD" id="cd05123">
    <property type="entry name" value="STKc_AGC"/>
    <property type="match status" value="1"/>
</dbReference>
<evidence type="ECO:0000256" key="3">
    <source>
        <dbReference type="ARBA" id="ARBA00022527"/>
    </source>
</evidence>
<feature type="domain" description="AGC-kinase C-terminal" evidence="14">
    <location>
        <begin position="296"/>
        <end position="367"/>
    </location>
</feature>
<dbReference type="Proteomes" id="UP000785679">
    <property type="component" value="Unassembled WGS sequence"/>
</dbReference>
<dbReference type="OrthoDB" id="63267at2759"/>
<keyword evidence="7" id="KW-0418">Kinase</keyword>
<keyword evidence="4" id="KW-0597">Phosphoprotein</keyword>
<dbReference type="Gene3D" id="3.30.200.20">
    <property type="entry name" value="Phosphorylase Kinase, domain 1"/>
    <property type="match status" value="1"/>
</dbReference>
<dbReference type="EC" id="2.7.11.1" evidence="2"/>
<dbReference type="GO" id="GO:0005524">
    <property type="term" value="F:ATP binding"/>
    <property type="evidence" value="ECO:0007669"/>
    <property type="project" value="UniProtKB-UniRule"/>
</dbReference>
<dbReference type="InterPro" id="IPR008271">
    <property type="entry name" value="Ser/Thr_kinase_AS"/>
</dbReference>
<protein>
    <recommendedName>
        <fullName evidence="2">non-specific serine/threonine protein kinase</fullName>
        <ecNumber evidence="2">2.7.11.1</ecNumber>
    </recommendedName>
</protein>
<comment type="similarity">
    <text evidence="1">Belongs to the protein kinase superfamily. AGC Ser/Thr protein kinase family.</text>
</comment>
<keyword evidence="8 11" id="KW-0067">ATP-binding</keyword>
<evidence type="ECO:0000256" key="11">
    <source>
        <dbReference type="PROSITE-ProRule" id="PRU10141"/>
    </source>
</evidence>
<dbReference type="PANTHER" id="PTHR24351">
    <property type="entry name" value="RIBOSOMAL PROTEIN S6 KINASE"/>
    <property type="match status" value="1"/>
</dbReference>
<dbReference type="EMBL" id="RRYP01002620">
    <property type="protein sequence ID" value="TNV84583.1"/>
    <property type="molecule type" value="Genomic_DNA"/>
</dbReference>
<dbReference type="InterPro" id="IPR000961">
    <property type="entry name" value="AGC-kinase_C"/>
</dbReference>
<dbReference type="SUPFAM" id="SSF56112">
    <property type="entry name" value="Protein kinase-like (PK-like)"/>
    <property type="match status" value="1"/>
</dbReference>
<evidence type="ECO:0000259" key="13">
    <source>
        <dbReference type="PROSITE" id="PS50011"/>
    </source>
</evidence>
<dbReference type="GO" id="GO:0004674">
    <property type="term" value="F:protein serine/threonine kinase activity"/>
    <property type="evidence" value="ECO:0007669"/>
    <property type="project" value="UniProtKB-KW"/>
</dbReference>
<evidence type="ECO:0000256" key="10">
    <source>
        <dbReference type="ARBA" id="ARBA00048679"/>
    </source>
</evidence>
<dbReference type="PROSITE" id="PS51285">
    <property type="entry name" value="AGC_KINASE_CTER"/>
    <property type="match status" value="1"/>
</dbReference>
<evidence type="ECO:0000256" key="9">
    <source>
        <dbReference type="ARBA" id="ARBA00047899"/>
    </source>
</evidence>
<evidence type="ECO:0000256" key="1">
    <source>
        <dbReference type="ARBA" id="ARBA00009903"/>
    </source>
</evidence>
<dbReference type="InterPro" id="IPR045270">
    <property type="entry name" value="STKc_AGC"/>
</dbReference>
<dbReference type="PROSITE" id="PS00107">
    <property type="entry name" value="PROTEIN_KINASE_ATP"/>
    <property type="match status" value="1"/>
</dbReference>
<dbReference type="InterPro" id="IPR017441">
    <property type="entry name" value="Protein_kinase_ATP_BS"/>
</dbReference>
<comment type="catalytic activity">
    <reaction evidence="9">
        <text>L-threonyl-[protein] + ATP = O-phospho-L-threonyl-[protein] + ADP + H(+)</text>
        <dbReference type="Rhea" id="RHEA:46608"/>
        <dbReference type="Rhea" id="RHEA-COMP:11060"/>
        <dbReference type="Rhea" id="RHEA-COMP:11605"/>
        <dbReference type="ChEBI" id="CHEBI:15378"/>
        <dbReference type="ChEBI" id="CHEBI:30013"/>
        <dbReference type="ChEBI" id="CHEBI:30616"/>
        <dbReference type="ChEBI" id="CHEBI:61977"/>
        <dbReference type="ChEBI" id="CHEBI:456216"/>
        <dbReference type="EC" id="2.7.11.1"/>
    </reaction>
</comment>
<keyword evidence="16" id="KW-1185">Reference proteome</keyword>
<evidence type="ECO:0000313" key="15">
    <source>
        <dbReference type="EMBL" id="TNV84583.1"/>
    </source>
</evidence>
<accession>A0A8J8P0F7</accession>
<proteinExistence type="inferred from homology"/>
<evidence type="ECO:0000313" key="16">
    <source>
        <dbReference type="Proteomes" id="UP000785679"/>
    </source>
</evidence>
<dbReference type="PROSITE" id="PS50011">
    <property type="entry name" value="PROTEIN_KINASE_DOM"/>
    <property type="match status" value="1"/>
</dbReference>
<feature type="domain" description="Protein kinase" evidence="13">
    <location>
        <begin position="22"/>
        <end position="295"/>
    </location>
</feature>
<dbReference type="InterPro" id="IPR000719">
    <property type="entry name" value="Prot_kinase_dom"/>
</dbReference>
<name>A0A8J8P0F7_HALGN</name>
<evidence type="ECO:0000256" key="8">
    <source>
        <dbReference type="ARBA" id="ARBA00022840"/>
    </source>
</evidence>
<reference evidence="15" key="1">
    <citation type="submission" date="2019-06" db="EMBL/GenBank/DDBJ databases">
        <authorList>
            <person name="Zheng W."/>
        </authorList>
    </citation>
    <scope>NUCLEOTIDE SEQUENCE</scope>
    <source>
        <strain evidence="15">QDHG01</strain>
    </source>
</reference>
<dbReference type="SMART" id="SM00133">
    <property type="entry name" value="S_TK_X"/>
    <property type="match status" value="1"/>
</dbReference>
<dbReference type="PROSITE" id="PS00108">
    <property type="entry name" value="PROTEIN_KINASE_ST"/>
    <property type="match status" value="1"/>
</dbReference>
<evidence type="ECO:0000256" key="6">
    <source>
        <dbReference type="ARBA" id="ARBA00022741"/>
    </source>
</evidence>
<feature type="binding site" evidence="11">
    <location>
        <position position="51"/>
    </location>
    <ligand>
        <name>ATP</name>
        <dbReference type="ChEBI" id="CHEBI:30616"/>
    </ligand>
</feature>
<comment type="caution">
    <text evidence="15">The sequence shown here is derived from an EMBL/GenBank/DDBJ whole genome shotgun (WGS) entry which is preliminary data.</text>
</comment>
<gene>
    <name evidence="15" type="ORF">FGO68_gene8112</name>
</gene>
<evidence type="ECO:0000256" key="7">
    <source>
        <dbReference type="ARBA" id="ARBA00022777"/>
    </source>
</evidence>
<dbReference type="InterPro" id="IPR011009">
    <property type="entry name" value="Kinase-like_dom_sf"/>
</dbReference>
<dbReference type="FunFam" id="1.10.510.10:FF:000465">
    <property type="entry name" value="Non-specific serine/threonine protein kinase"/>
    <property type="match status" value="1"/>
</dbReference>
<dbReference type="SMART" id="SM00220">
    <property type="entry name" value="S_TKc"/>
    <property type="match status" value="1"/>
</dbReference>
<keyword evidence="3 12" id="KW-0723">Serine/threonine-protein kinase</keyword>
<comment type="catalytic activity">
    <reaction evidence="10">
        <text>L-seryl-[protein] + ATP = O-phospho-L-seryl-[protein] + ADP + H(+)</text>
        <dbReference type="Rhea" id="RHEA:17989"/>
        <dbReference type="Rhea" id="RHEA-COMP:9863"/>
        <dbReference type="Rhea" id="RHEA-COMP:11604"/>
        <dbReference type="ChEBI" id="CHEBI:15378"/>
        <dbReference type="ChEBI" id="CHEBI:29999"/>
        <dbReference type="ChEBI" id="CHEBI:30616"/>
        <dbReference type="ChEBI" id="CHEBI:83421"/>
        <dbReference type="ChEBI" id="CHEBI:456216"/>
        <dbReference type="EC" id="2.7.11.1"/>
    </reaction>
</comment>
<dbReference type="AlphaFoldDB" id="A0A8J8P0F7"/>
<evidence type="ECO:0000256" key="4">
    <source>
        <dbReference type="ARBA" id="ARBA00022553"/>
    </source>
</evidence>
<keyword evidence="5" id="KW-0808">Transferase</keyword>
<dbReference type="FunFam" id="3.30.200.20:FF:000524">
    <property type="entry name" value="Non-specific serine/threonine protein kinase"/>
    <property type="match status" value="1"/>
</dbReference>
<evidence type="ECO:0000256" key="12">
    <source>
        <dbReference type="RuleBase" id="RU000304"/>
    </source>
</evidence>